<comment type="caution">
    <text evidence="2">The sequence shown here is derived from an EMBL/GenBank/DDBJ whole genome shotgun (WGS) entry which is preliminary data.</text>
</comment>
<evidence type="ECO:0000313" key="3">
    <source>
        <dbReference type="Proteomes" id="UP000186817"/>
    </source>
</evidence>
<dbReference type="Proteomes" id="UP000186817">
    <property type="component" value="Unassembled WGS sequence"/>
</dbReference>
<feature type="region of interest" description="Disordered" evidence="1">
    <location>
        <begin position="369"/>
        <end position="399"/>
    </location>
</feature>
<organism evidence="2 3">
    <name type="scientific">Symbiodinium microadriaticum</name>
    <name type="common">Dinoflagellate</name>
    <name type="synonym">Zooxanthella microadriatica</name>
    <dbReference type="NCBI Taxonomy" id="2951"/>
    <lineage>
        <taxon>Eukaryota</taxon>
        <taxon>Sar</taxon>
        <taxon>Alveolata</taxon>
        <taxon>Dinophyceae</taxon>
        <taxon>Suessiales</taxon>
        <taxon>Symbiodiniaceae</taxon>
        <taxon>Symbiodinium</taxon>
    </lineage>
</organism>
<reference evidence="2 3" key="1">
    <citation type="submission" date="2016-02" db="EMBL/GenBank/DDBJ databases">
        <title>Genome analysis of coral dinoflagellate symbionts highlights evolutionary adaptations to a symbiotic lifestyle.</title>
        <authorList>
            <person name="Aranda M."/>
            <person name="Li Y."/>
            <person name="Liew Y.J."/>
            <person name="Baumgarten S."/>
            <person name="Simakov O."/>
            <person name="Wilson M."/>
            <person name="Piel J."/>
            <person name="Ashoor H."/>
            <person name="Bougouffa S."/>
            <person name="Bajic V.B."/>
            <person name="Ryu T."/>
            <person name="Ravasi T."/>
            <person name="Bayer T."/>
            <person name="Micklem G."/>
            <person name="Kim H."/>
            <person name="Bhak J."/>
            <person name="Lajeunesse T.C."/>
            <person name="Voolstra C.R."/>
        </authorList>
    </citation>
    <scope>NUCLEOTIDE SEQUENCE [LARGE SCALE GENOMIC DNA]</scope>
    <source>
        <strain evidence="2 3">CCMP2467</strain>
    </source>
</reference>
<dbReference type="AlphaFoldDB" id="A0A1Q9F0W4"/>
<evidence type="ECO:0008006" key="4">
    <source>
        <dbReference type="Google" id="ProtNLM"/>
    </source>
</evidence>
<protein>
    <recommendedName>
        <fullName evidence="4">Ubiquitin-like domain-containing protein</fullName>
    </recommendedName>
</protein>
<name>A0A1Q9F0W4_SYMMI</name>
<evidence type="ECO:0000256" key="1">
    <source>
        <dbReference type="SAM" id="MobiDB-lite"/>
    </source>
</evidence>
<keyword evidence="3" id="KW-1185">Reference proteome</keyword>
<dbReference type="EMBL" id="LSRX01000030">
    <property type="protein sequence ID" value="OLQ13315.1"/>
    <property type="molecule type" value="Genomic_DNA"/>
</dbReference>
<sequence>MITINDIQQFTQDNPGFLKAKCLEVRVAERGELTRANVPDRTFAHLPSQDELCGEMHRKWLQKHAKVNPQLFSVIENVGYSSLPERNNCTAQEFSSLISFDLCRGLSFRLSQKSTLSAPLMPKRPVASLMAAETPGKLKVPIVTVKGATFELELEPSEKLEFLQIKIAQALQMTPGRVSVICDDKVWTEPEIQLKDFWKEGCTLTALETPAWGVARLETLKAKFLKHGKLEKEADGCRKHDAELPDGLALPSILIELMKMGVKWTFKDLFHLEIFVLTDEANLSVFGDEECREDWREEHGDDTCANTWWLCIGNSSEYDYYYVNAKEDSPDFGQVRHIVNNCDEESIYTQAPFDNFLDAVERYVDAQERLQTDSDEEGTNFSEYNREPIGRKPPKRHKL</sequence>
<proteinExistence type="predicted"/>
<gene>
    <name evidence="2" type="ORF">AK812_SmicGene2711</name>
</gene>
<accession>A0A1Q9F0W4</accession>
<evidence type="ECO:0000313" key="2">
    <source>
        <dbReference type="EMBL" id="OLQ13315.1"/>
    </source>
</evidence>
<dbReference type="OrthoDB" id="406186at2759"/>